<keyword evidence="1" id="KW-1133">Transmembrane helix</keyword>
<keyword evidence="1" id="KW-0472">Membrane</keyword>
<organism evidence="2">
    <name type="scientific">marine sediment metagenome</name>
    <dbReference type="NCBI Taxonomy" id="412755"/>
    <lineage>
        <taxon>unclassified sequences</taxon>
        <taxon>metagenomes</taxon>
        <taxon>ecological metagenomes</taxon>
    </lineage>
</organism>
<keyword evidence="1" id="KW-0812">Transmembrane</keyword>
<reference evidence="2" key="1">
    <citation type="journal article" date="2014" name="Front. Microbiol.">
        <title>High frequency of phylogenetically diverse reductive dehalogenase-homologous genes in deep subseafloor sedimentary metagenomes.</title>
        <authorList>
            <person name="Kawai M."/>
            <person name="Futagami T."/>
            <person name="Toyoda A."/>
            <person name="Takaki Y."/>
            <person name="Nishi S."/>
            <person name="Hori S."/>
            <person name="Arai W."/>
            <person name="Tsubouchi T."/>
            <person name="Morono Y."/>
            <person name="Uchiyama I."/>
            <person name="Ito T."/>
            <person name="Fujiyama A."/>
            <person name="Inagaki F."/>
            <person name="Takami H."/>
        </authorList>
    </citation>
    <scope>NUCLEOTIDE SEQUENCE</scope>
    <source>
        <strain evidence="2">Expedition CK06-06</strain>
    </source>
</reference>
<name>X1EWH3_9ZZZZ</name>
<gene>
    <name evidence="2" type="ORF">S01H4_64956</name>
</gene>
<evidence type="ECO:0000313" key="2">
    <source>
        <dbReference type="EMBL" id="GAH21499.1"/>
    </source>
</evidence>
<sequence>MIANLIGGFIAIIVGTSLIGPVSSEVNTVTNAYTGNLTNISSWGASVLKLVPGFFALGILGIGVAVTYTSLRQAGIV</sequence>
<proteinExistence type="predicted"/>
<dbReference type="AlphaFoldDB" id="X1EWH3"/>
<feature type="non-terminal residue" evidence="2">
    <location>
        <position position="77"/>
    </location>
</feature>
<evidence type="ECO:0000256" key="1">
    <source>
        <dbReference type="SAM" id="Phobius"/>
    </source>
</evidence>
<protein>
    <submittedName>
        <fullName evidence="2">Uncharacterized protein</fullName>
    </submittedName>
</protein>
<accession>X1EWH3</accession>
<dbReference type="EMBL" id="BART01039565">
    <property type="protein sequence ID" value="GAH21499.1"/>
    <property type="molecule type" value="Genomic_DNA"/>
</dbReference>
<comment type="caution">
    <text evidence="2">The sequence shown here is derived from an EMBL/GenBank/DDBJ whole genome shotgun (WGS) entry which is preliminary data.</text>
</comment>
<feature type="transmembrane region" description="Helical" evidence="1">
    <location>
        <begin position="48"/>
        <end position="71"/>
    </location>
</feature>